<evidence type="ECO:0000256" key="3">
    <source>
        <dbReference type="ARBA" id="ARBA00022801"/>
    </source>
</evidence>
<keyword evidence="1" id="KW-0645">Protease</keyword>
<dbReference type="InterPro" id="IPR001818">
    <property type="entry name" value="Pept_M10_metallopeptidase"/>
</dbReference>
<dbReference type="EMBL" id="MEUV01000021">
    <property type="protein sequence ID" value="OGC45818.1"/>
    <property type="molecule type" value="Genomic_DNA"/>
</dbReference>
<dbReference type="Proteomes" id="UP000178615">
    <property type="component" value="Unassembled WGS sequence"/>
</dbReference>
<reference evidence="7 8" key="1">
    <citation type="journal article" date="2016" name="Nat. Commun.">
        <title>Thousands of microbial genomes shed light on interconnected biogeochemical processes in an aquifer system.</title>
        <authorList>
            <person name="Anantharaman K."/>
            <person name="Brown C.T."/>
            <person name="Hug L.A."/>
            <person name="Sharon I."/>
            <person name="Castelle C.J."/>
            <person name="Probst A.J."/>
            <person name="Thomas B.C."/>
            <person name="Singh A."/>
            <person name="Wilkins M.J."/>
            <person name="Karaoz U."/>
            <person name="Brodie E.L."/>
            <person name="Williams K.H."/>
            <person name="Hubbard S.S."/>
            <person name="Banfield J.F."/>
        </authorList>
    </citation>
    <scope>NUCLEOTIDE SEQUENCE [LARGE SCALE GENOMIC DNA]</scope>
</reference>
<organism evidence="7 8">
    <name type="scientific">candidate division WWE3 bacterium RBG_19FT_COMBO_34_6</name>
    <dbReference type="NCBI Taxonomy" id="1802612"/>
    <lineage>
        <taxon>Bacteria</taxon>
        <taxon>Katanobacteria</taxon>
    </lineage>
</organism>
<dbReference type="GO" id="GO:0008270">
    <property type="term" value="F:zinc ion binding"/>
    <property type="evidence" value="ECO:0007669"/>
    <property type="project" value="InterPro"/>
</dbReference>
<evidence type="ECO:0000313" key="7">
    <source>
        <dbReference type="EMBL" id="OGC45818.1"/>
    </source>
</evidence>
<evidence type="ECO:0000256" key="2">
    <source>
        <dbReference type="ARBA" id="ARBA00022723"/>
    </source>
</evidence>
<dbReference type="GO" id="GO:0004222">
    <property type="term" value="F:metalloendopeptidase activity"/>
    <property type="evidence" value="ECO:0007669"/>
    <property type="project" value="InterPro"/>
</dbReference>
<comment type="caution">
    <text evidence="7">The sequence shown here is derived from an EMBL/GenBank/DDBJ whole genome shotgun (WGS) entry which is preliminary data.</text>
</comment>
<protein>
    <recommendedName>
        <fullName evidence="6">Peptidase M10 metallopeptidase domain-containing protein</fullName>
    </recommendedName>
</protein>
<dbReference type="InterPro" id="IPR024079">
    <property type="entry name" value="MetalloPept_cat_dom_sf"/>
</dbReference>
<keyword evidence="4" id="KW-0862">Zinc</keyword>
<proteinExistence type="predicted"/>
<accession>A0A1F4ULH7</accession>
<evidence type="ECO:0000256" key="4">
    <source>
        <dbReference type="ARBA" id="ARBA00022833"/>
    </source>
</evidence>
<evidence type="ECO:0000256" key="5">
    <source>
        <dbReference type="SAM" id="Coils"/>
    </source>
</evidence>
<dbReference type="AlphaFoldDB" id="A0A1F4ULH7"/>
<feature type="domain" description="Peptidase M10 metallopeptidase" evidence="6">
    <location>
        <begin position="40"/>
        <end position="271"/>
    </location>
</feature>
<name>A0A1F4ULH7_UNCKA</name>
<evidence type="ECO:0000256" key="1">
    <source>
        <dbReference type="ARBA" id="ARBA00022670"/>
    </source>
</evidence>
<sequence length="304" mass="34934">MIKRIFSFVLFAGFVAVIVIYSPKIQSYIKRWIYFSFCDRQITYTVDKVDPKFNLTKEQVIKYSAQAAKMWNDMLGKDLFVYDPVSQLDINMVYDARQENIEKINEGKIKVESEKSKLDVNISSYESKRADIEKRLSELNNEIEYWNSQGGARSETYNTLRSRQSALQNEINALNQMGDKLNNTTDNINSKITSVNENVNKFNELLTTTPEEGLFIGSTYSIEVYIFENATGFVYTLAHEFGHALGLGHNNDSDALMYKTSSPTTKVSESDKQLLLTFCTKQNRLDLIKNDLKNVYLNIISRSQ</sequence>
<dbReference type="Gene3D" id="3.40.390.10">
    <property type="entry name" value="Collagenase (Catalytic Domain)"/>
    <property type="match status" value="1"/>
</dbReference>
<dbReference type="GO" id="GO:0006508">
    <property type="term" value="P:proteolysis"/>
    <property type="evidence" value="ECO:0007669"/>
    <property type="project" value="UniProtKB-KW"/>
</dbReference>
<keyword evidence="2" id="KW-0479">Metal-binding</keyword>
<keyword evidence="5" id="KW-0175">Coiled coil</keyword>
<dbReference type="GO" id="GO:0031012">
    <property type="term" value="C:extracellular matrix"/>
    <property type="evidence" value="ECO:0007669"/>
    <property type="project" value="InterPro"/>
</dbReference>
<gene>
    <name evidence="7" type="ORF">A2V49_00205</name>
</gene>
<dbReference type="SUPFAM" id="SSF55486">
    <property type="entry name" value="Metalloproteases ('zincins'), catalytic domain"/>
    <property type="match status" value="1"/>
</dbReference>
<keyword evidence="3" id="KW-0378">Hydrolase</keyword>
<evidence type="ECO:0000313" key="8">
    <source>
        <dbReference type="Proteomes" id="UP000178615"/>
    </source>
</evidence>
<evidence type="ECO:0000259" key="6">
    <source>
        <dbReference type="Pfam" id="PF00413"/>
    </source>
</evidence>
<feature type="coiled-coil region" evidence="5">
    <location>
        <begin position="122"/>
        <end position="184"/>
    </location>
</feature>
<dbReference type="Pfam" id="PF00413">
    <property type="entry name" value="Peptidase_M10"/>
    <property type="match status" value="1"/>
</dbReference>